<feature type="domain" description="SRCR" evidence="19">
    <location>
        <begin position="158"/>
        <end position="279"/>
    </location>
</feature>
<evidence type="ECO:0000256" key="4">
    <source>
        <dbReference type="ARBA" id="ARBA00022729"/>
    </source>
</evidence>
<dbReference type="HOGENOM" id="CLU_006842_19_6_1"/>
<reference evidence="22" key="2">
    <citation type="journal article" date="2013" name="Nat. Genet.">
        <title>The genome of the platyfish, Xiphophorus maculatus, provides insights into evolutionary adaptation and several complex traits.</title>
        <authorList>
            <person name="Schartl M."/>
            <person name="Walter R.B."/>
            <person name="Shen Y."/>
            <person name="Garcia T."/>
            <person name="Catchen J."/>
            <person name="Amores A."/>
            <person name="Braasch I."/>
            <person name="Chalopin D."/>
            <person name="Volff J.N."/>
            <person name="Lesch K.P."/>
            <person name="Bisazza A."/>
            <person name="Minx P."/>
            <person name="Hillier L."/>
            <person name="Wilson R.K."/>
            <person name="Fuerstenberg S."/>
            <person name="Boore J."/>
            <person name="Searle S."/>
            <person name="Postlethwait J.H."/>
            <person name="Warren W.C."/>
        </authorList>
    </citation>
    <scope>NUCLEOTIDE SEQUENCE [LARGE SCALE GENOMIC DNA]</scope>
    <source>
        <strain evidence="22">JP 163 A</strain>
    </source>
</reference>
<dbReference type="InParanoid" id="M3ZEE5"/>
<dbReference type="GO" id="GO:0005615">
    <property type="term" value="C:extracellular space"/>
    <property type="evidence" value="ECO:0007669"/>
    <property type="project" value="TreeGrafter"/>
</dbReference>
<feature type="disulfide bond" evidence="13">
    <location>
        <begin position="290"/>
        <end position="305"/>
    </location>
</feature>
<dbReference type="Pfam" id="PF00057">
    <property type="entry name" value="Ldl_recept_a"/>
    <property type="match status" value="2"/>
</dbReference>
<reference evidence="21" key="4">
    <citation type="submission" date="2025-09" db="UniProtKB">
        <authorList>
            <consortium name="Ensembl"/>
        </authorList>
    </citation>
    <scope>IDENTIFICATION</scope>
    <source>
        <strain evidence="21">JP 163 A</strain>
    </source>
</reference>
<keyword evidence="2" id="KW-0964">Secreted</keyword>
<dbReference type="PROSITE" id="PS50068">
    <property type="entry name" value="LDLRA_2"/>
    <property type="match status" value="1"/>
</dbReference>
<dbReference type="InterPro" id="IPR001314">
    <property type="entry name" value="Peptidase_S1A"/>
</dbReference>
<dbReference type="InterPro" id="IPR003884">
    <property type="entry name" value="FacI_MAC"/>
</dbReference>
<dbReference type="GeneTree" id="ENSGT00930000151042"/>
<feature type="disulfide bond" evidence="13">
    <location>
        <begin position="278"/>
        <end position="296"/>
    </location>
</feature>
<evidence type="ECO:0000256" key="5">
    <source>
        <dbReference type="ARBA" id="ARBA00022737"/>
    </source>
</evidence>
<dbReference type="InterPro" id="IPR043504">
    <property type="entry name" value="Peptidase_S1_PA_chymotrypsin"/>
</dbReference>
<feature type="compositionally biased region" description="Low complexity" evidence="16">
    <location>
        <begin position="54"/>
        <end position="66"/>
    </location>
</feature>
<keyword evidence="10" id="KW-0325">Glycoprotein</keyword>
<dbReference type="InterPro" id="IPR048722">
    <property type="entry name" value="CFAI_FIMAC_N"/>
</dbReference>
<dbReference type="PROSITE" id="PS50240">
    <property type="entry name" value="TRYPSIN_DOM"/>
    <property type="match status" value="1"/>
</dbReference>
<evidence type="ECO:0000256" key="13">
    <source>
        <dbReference type="PROSITE-ProRule" id="PRU00124"/>
    </source>
</evidence>
<organism evidence="21 22">
    <name type="scientific">Xiphophorus maculatus</name>
    <name type="common">Southern platyfish</name>
    <name type="synonym">Platypoecilus maculatus</name>
    <dbReference type="NCBI Taxonomy" id="8083"/>
    <lineage>
        <taxon>Eukaryota</taxon>
        <taxon>Metazoa</taxon>
        <taxon>Chordata</taxon>
        <taxon>Craniata</taxon>
        <taxon>Vertebrata</taxon>
        <taxon>Euteleostomi</taxon>
        <taxon>Actinopterygii</taxon>
        <taxon>Neopterygii</taxon>
        <taxon>Teleostei</taxon>
        <taxon>Neoteleostei</taxon>
        <taxon>Acanthomorphata</taxon>
        <taxon>Ovalentaria</taxon>
        <taxon>Atherinomorphae</taxon>
        <taxon>Cyprinodontiformes</taxon>
        <taxon>Poeciliidae</taxon>
        <taxon>Poeciliinae</taxon>
        <taxon>Xiphophorus</taxon>
    </lineage>
</organism>
<evidence type="ECO:0000256" key="15">
    <source>
        <dbReference type="RuleBase" id="RU363034"/>
    </source>
</evidence>
<evidence type="ECO:0000256" key="14">
    <source>
        <dbReference type="PROSITE-ProRule" id="PRU00196"/>
    </source>
</evidence>
<dbReference type="AlphaFoldDB" id="M3ZEE5"/>
<evidence type="ECO:0000256" key="2">
    <source>
        <dbReference type="ARBA" id="ARBA00022525"/>
    </source>
</evidence>
<dbReference type="SUPFAM" id="SSF50494">
    <property type="entry name" value="Trypsin-like serine proteases"/>
    <property type="match status" value="1"/>
</dbReference>
<dbReference type="GO" id="GO:0016020">
    <property type="term" value="C:membrane"/>
    <property type="evidence" value="ECO:0007669"/>
    <property type="project" value="InterPro"/>
</dbReference>
<dbReference type="PRINTS" id="PR00722">
    <property type="entry name" value="CHYMOTRYPSIN"/>
</dbReference>
<dbReference type="PROSITE" id="PS50287">
    <property type="entry name" value="SRCR_2"/>
    <property type="match status" value="1"/>
</dbReference>
<comment type="caution">
    <text evidence="14">Lacks conserved residue(s) required for the propagation of feature annotation.</text>
</comment>
<proteinExistence type="predicted"/>
<dbReference type="Gene3D" id="3.30.60.30">
    <property type="match status" value="1"/>
</dbReference>
<evidence type="ECO:0000256" key="6">
    <source>
        <dbReference type="ARBA" id="ARBA00022801"/>
    </source>
</evidence>
<dbReference type="PANTHER" id="PTHR24264">
    <property type="entry name" value="TRYPSIN-RELATED"/>
    <property type="match status" value="1"/>
</dbReference>
<dbReference type="Pfam" id="PF21287">
    <property type="entry name" value="Kazal_CFAI"/>
    <property type="match status" value="1"/>
</dbReference>
<dbReference type="OrthoDB" id="19606at2759"/>
<dbReference type="InterPro" id="IPR036055">
    <property type="entry name" value="LDL_receptor-like_sf"/>
</dbReference>
<evidence type="ECO:0000256" key="9">
    <source>
        <dbReference type="ARBA" id="ARBA00023157"/>
    </source>
</evidence>
<dbReference type="Gene3D" id="3.10.250.10">
    <property type="entry name" value="SRCR-like domain"/>
    <property type="match status" value="1"/>
</dbReference>
<dbReference type="SMART" id="SM00192">
    <property type="entry name" value="LDLa"/>
    <property type="match status" value="2"/>
</dbReference>
<feature type="region of interest" description="Disordered" evidence="16">
    <location>
        <begin position="20"/>
        <end position="76"/>
    </location>
</feature>
<reference evidence="21" key="3">
    <citation type="submission" date="2025-08" db="UniProtKB">
        <authorList>
            <consortium name="Ensembl"/>
        </authorList>
    </citation>
    <scope>IDENTIFICATION</scope>
    <source>
        <strain evidence="21">JP 163 A</strain>
    </source>
</reference>
<evidence type="ECO:0000256" key="12">
    <source>
        <dbReference type="ARBA" id="ARBA00038868"/>
    </source>
</evidence>
<dbReference type="InterPro" id="IPR036058">
    <property type="entry name" value="Kazal_dom_sf"/>
</dbReference>
<reference evidence="22" key="1">
    <citation type="submission" date="2012-01" db="EMBL/GenBank/DDBJ databases">
        <authorList>
            <person name="Walter R."/>
            <person name="Schartl M."/>
            <person name="Warren W."/>
        </authorList>
    </citation>
    <scope>NUCLEOTIDE SEQUENCE [LARGE SCALE GENOMIC DNA]</scope>
    <source>
        <strain evidence="22">JP 163 A</strain>
    </source>
</reference>
<evidence type="ECO:0000259" key="19">
    <source>
        <dbReference type="PROSITE" id="PS50287"/>
    </source>
</evidence>
<dbReference type="InterPro" id="IPR018114">
    <property type="entry name" value="TRYPSIN_HIS"/>
</dbReference>
<dbReference type="GO" id="GO:0004252">
    <property type="term" value="F:serine-type endopeptidase activity"/>
    <property type="evidence" value="ECO:0007669"/>
    <property type="project" value="UniProtKB-EC"/>
</dbReference>
<dbReference type="InterPro" id="IPR036772">
    <property type="entry name" value="SRCR-like_dom_sf"/>
</dbReference>
<dbReference type="CDD" id="cd00112">
    <property type="entry name" value="LDLa"/>
    <property type="match status" value="2"/>
</dbReference>
<evidence type="ECO:0000259" key="18">
    <source>
        <dbReference type="PROSITE" id="PS50240"/>
    </source>
</evidence>
<dbReference type="InterPro" id="IPR048719">
    <property type="entry name" value="CFAI_KAZAL"/>
</dbReference>
<comment type="subcellular location">
    <subcellularLocation>
        <location evidence="1">Secreted</location>
        <location evidence="1">Extracellular space</location>
    </subcellularLocation>
</comment>
<feature type="chain" id="PRO_5004046150" description="trypsin" evidence="17">
    <location>
        <begin position="21"/>
        <end position="648"/>
    </location>
</feature>
<dbReference type="Pfam" id="PF21286">
    <property type="entry name" value="CFAI_FIMAC_N"/>
    <property type="match status" value="1"/>
</dbReference>
<evidence type="ECO:0000313" key="21">
    <source>
        <dbReference type="Ensembl" id="ENSXMAP00000000587.1"/>
    </source>
</evidence>
<feature type="compositionally biased region" description="Basic residues" evidence="16">
    <location>
        <begin position="41"/>
        <end position="50"/>
    </location>
</feature>
<accession>M3ZEE5</accession>
<dbReference type="SMART" id="SM00202">
    <property type="entry name" value="SR"/>
    <property type="match status" value="1"/>
</dbReference>
<comment type="catalytic activity">
    <reaction evidence="11">
        <text>Preferential cleavage: Arg-|-Xaa, Lys-|-Xaa.</text>
        <dbReference type="EC" id="3.4.21.4"/>
    </reaction>
</comment>
<dbReference type="GO" id="GO:0002376">
    <property type="term" value="P:immune system process"/>
    <property type="evidence" value="ECO:0007669"/>
    <property type="project" value="UniProtKB-KW"/>
</dbReference>
<dbReference type="SMART" id="SM00057">
    <property type="entry name" value="FIMAC"/>
    <property type="match status" value="1"/>
</dbReference>
<dbReference type="PROSITE" id="PS01209">
    <property type="entry name" value="LDLRA_1"/>
    <property type="match status" value="1"/>
</dbReference>
<dbReference type="FunFam" id="2.40.10.10:FF:000120">
    <property type="entry name" value="Putative serine protease"/>
    <property type="match status" value="1"/>
</dbReference>
<dbReference type="InterPro" id="IPR001190">
    <property type="entry name" value="SRCR"/>
</dbReference>
<evidence type="ECO:0000256" key="17">
    <source>
        <dbReference type="SAM" id="SignalP"/>
    </source>
</evidence>
<dbReference type="STRING" id="8083.ENSXMAP00000000587"/>
<dbReference type="CDD" id="cd00190">
    <property type="entry name" value="Tryp_SPc"/>
    <property type="match status" value="1"/>
</dbReference>
<sequence length="648" mass="71778">MRMRPDSFLLLFLLIAASQASNPSDSEQPKATEQRPERVRQKPKPPKPKPKPTPVVTTPAPKTTKAPDTDEFLGPQECLDKKPTRASCGLVFCPPWQRCVEGQCTCKLPYLCPTEGVEPVCGQNHRTFTSYCQVMAASCRTKKPVMSHFGKVCTATITKFQSFLDKDTGLVRIVLPNATGEGENLLVCHQDWDMAAANVACREHKQEYYRGAASADSVDYNSLTPNTTLPSRCVSVHCQGYELSLAECEIYDKMAADGQMVAAATCYKETSEECDFTCANRKCIVRNQTCDGVDDCGDRSDEMCCKSCRNGAFRCASGVCLHRKAVGDKLMDCLDGADESQQRVKAFASHKLNSAPKPSEYISRKNETRASRKHLEAQLFCGIPNKDLVDDTEPEIRGRTSRRKRVVGGIPANPTQIQWQVAIEENRRIDCGGAYIGGCWVLTAAHCVRPNPSAYRVKFSLWKKFRPQGTTDIVPVADVRIHPNYVPSTYENDIALLQLEKLPFTEKCLEDNPAIRAVCVPWTTQLFPPNHTCSISGWGRTADGRAAQVLLWANVSLISGCESSYKHRFKPGMMCAGDLEGHVDSCQGDSGGPLVCEDELGVSYLWGIVSWGERCGHQGFPGVYTQVAHYFEWIRLHTGWPAVTKFNS</sequence>
<dbReference type="Gene3D" id="4.10.400.10">
    <property type="entry name" value="Low-density Lipoprotein Receptor"/>
    <property type="match status" value="2"/>
</dbReference>
<dbReference type="InterPro" id="IPR023415">
    <property type="entry name" value="LDLR_class-A_CS"/>
</dbReference>
<evidence type="ECO:0000256" key="10">
    <source>
        <dbReference type="ARBA" id="ARBA00023180"/>
    </source>
</evidence>
<dbReference type="RefSeq" id="XP_023201913.1">
    <property type="nucleotide sequence ID" value="XM_023346145.1"/>
</dbReference>
<feature type="disulfide bond" evidence="14">
    <location>
        <begin position="238"/>
        <end position="248"/>
    </location>
</feature>
<keyword evidence="7 15" id="KW-0720">Serine protease</keyword>
<evidence type="ECO:0000256" key="11">
    <source>
        <dbReference type="ARBA" id="ARBA00036320"/>
    </source>
</evidence>
<dbReference type="Gene3D" id="2.40.10.10">
    <property type="entry name" value="Trypsin-like serine proteases"/>
    <property type="match status" value="1"/>
</dbReference>
<evidence type="ECO:0000256" key="1">
    <source>
        <dbReference type="ARBA" id="ARBA00004239"/>
    </source>
</evidence>
<evidence type="ECO:0000256" key="16">
    <source>
        <dbReference type="SAM" id="MobiDB-lite"/>
    </source>
</evidence>
<evidence type="ECO:0000313" key="22">
    <source>
        <dbReference type="Proteomes" id="UP000002852"/>
    </source>
</evidence>
<dbReference type="EC" id="3.4.21.4" evidence="12"/>
<dbReference type="Ensembl" id="ENSXMAT00000000589.2">
    <property type="protein sequence ID" value="ENSXMAP00000000587.1"/>
    <property type="gene ID" value="ENSXMAG00000000589.2"/>
</dbReference>
<evidence type="ECO:0000256" key="3">
    <source>
        <dbReference type="ARBA" id="ARBA00022670"/>
    </source>
</evidence>
<dbReference type="InterPro" id="IPR002172">
    <property type="entry name" value="LDrepeatLR_classA_rpt"/>
</dbReference>
<feature type="domain" description="Kazal-like" evidence="20">
    <location>
        <begin position="105"/>
        <end position="152"/>
    </location>
</feature>
<dbReference type="InterPro" id="IPR009003">
    <property type="entry name" value="Peptidase_S1_PA"/>
</dbReference>
<keyword evidence="8" id="KW-0391">Immunity</keyword>
<evidence type="ECO:0000256" key="8">
    <source>
        <dbReference type="ARBA" id="ARBA00022859"/>
    </source>
</evidence>
<feature type="compositionally biased region" description="Basic and acidic residues" evidence="16">
    <location>
        <begin position="27"/>
        <end position="40"/>
    </location>
</feature>
<keyword evidence="3 15" id="KW-0645">Protease</keyword>
<keyword evidence="22" id="KW-1185">Reference proteome</keyword>
<feature type="signal peptide" evidence="17">
    <location>
        <begin position="1"/>
        <end position="20"/>
    </location>
</feature>
<dbReference type="OMA" id="YECQQPK"/>
<keyword evidence="5" id="KW-0677">Repeat</keyword>
<dbReference type="Proteomes" id="UP000002852">
    <property type="component" value="Unassembled WGS sequence"/>
</dbReference>
<dbReference type="SUPFAM" id="SSF100895">
    <property type="entry name" value="Kazal-type serine protease inhibitors"/>
    <property type="match status" value="1"/>
</dbReference>
<evidence type="ECO:0000256" key="7">
    <source>
        <dbReference type="ARBA" id="ARBA00022825"/>
    </source>
</evidence>
<dbReference type="InterPro" id="IPR050127">
    <property type="entry name" value="Serine_Proteases_S1"/>
</dbReference>
<name>M3ZEE5_XIPMA</name>
<protein>
    <recommendedName>
        <fullName evidence="12">trypsin</fullName>
        <ecNumber evidence="12">3.4.21.4</ecNumber>
    </recommendedName>
</protein>
<dbReference type="SUPFAM" id="SSF56487">
    <property type="entry name" value="SRCR-like"/>
    <property type="match status" value="1"/>
</dbReference>
<dbReference type="PROSITE" id="PS00135">
    <property type="entry name" value="TRYPSIN_SER"/>
    <property type="match status" value="1"/>
</dbReference>
<keyword evidence="4 17" id="KW-0732">Signal</keyword>
<dbReference type="InterPro" id="IPR001254">
    <property type="entry name" value="Trypsin_dom"/>
</dbReference>
<keyword evidence="6 15" id="KW-0378">Hydrolase</keyword>
<dbReference type="GeneID" id="102223757"/>
<dbReference type="PANTHER" id="PTHR24264:SF83">
    <property type="entry name" value="COMPLEMENT FACTOR I"/>
    <property type="match status" value="1"/>
</dbReference>
<dbReference type="eggNOG" id="KOG3627">
    <property type="taxonomic scope" value="Eukaryota"/>
</dbReference>
<dbReference type="InterPro" id="IPR002350">
    <property type="entry name" value="Kazal_dom"/>
</dbReference>
<dbReference type="GO" id="GO:0006508">
    <property type="term" value="P:proteolysis"/>
    <property type="evidence" value="ECO:0007669"/>
    <property type="project" value="UniProtKB-KW"/>
</dbReference>
<dbReference type="PROSITE" id="PS00134">
    <property type="entry name" value="TRYPSIN_HIS"/>
    <property type="match status" value="1"/>
</dbReference>
<dbReference type="SMART" id="SM00020">
    <property type="entry name" value="Tryp_SPc"/>
    <property type="match status" value="1"/>
</dbReference>
<evidence type="ECO:0000259" key="20">
    <source>
        <dbReference type="PROSITE" id="PS51465"/>
    </source>
</evidence>
<dbReference type="PROSITE" id="PS51465">
    <property type="entry name" value="KAZAL_2"/>
    <property type="match status" value="1"/>
</dbReference>
<dbReference type="Pfam" id="PF00530">
    <property type="entry name" value="SRCR"/>
    <property type="match status" value="1"/>
</dbReference>
<dbReference type="InterPro" id="IPR033116">
    <property type="entry name" value="TRYPSIN_SER"/>
</dbReference>
<dbReference type="SUPFAM" id="SSF57424">
    <property type="entry name" value="LDL receptor-like module"/>
    <property type="match status" value="2"/>
</dbReference>
<keyword evidence="9 14" id="KW-1015">Disulfide bond</keyword>
<feature type="domain" description="Peptidase S1" evidence="18">
    <location>
        <begin position="406"/>
        <end position="639"/>
    </location>
</feature>
<dbReference type="Pfam" id="PF00089">
    <property type="entry name" value="Trypsin"/>
    <property type="match status" value="1"/>
</dbReference>